<reference evidence="1 2" key="1">
    <citation type="journal article" date="2011" name="PLoS Genet.">
        <title>Azospirillum genomes reveal transition of bacteria from aquatic to terrestrial environments.</title>
        <authorList>
            <person name="Wisniewski-Dye F."/>
            <person name="Borziak K."/>
            <person name="Khalsa-Moyers G."/>
            <person name="Alexandre G."/>
            <person name="Sukharnikov L.O."/>
            <person name="Wuichet K."/>
            <person name="Hurst G.B."/>
            <person name="McDonald W.H."/>
            <person name="Robertson J.S."/>
            <person name="Barbe V."/>
            <person name="Calteau A."/>
            <person name="Rouy Z."/>
            <person name="Mangenot S."/>
            <person name="Prigent-Combaret C."/>
            <person name="Normand P."/>
            <person name="Boyer M."/>
            <person name="Siguier P."/>
            <person name="Dessaux Y."/>
            <person name="Elmerich C."/>
            <person name="Condemine G."/>
            <person name="Krishnen G."/>
            <person name="Kennedy I."/>
            <person name="Paterson A.H."/>
            <person name="Gonzalez V."/>
            <person name="Mavingui P."/>
            <person name="Zhulin I.B."/>
        </authorList>
    </citation>
    <scope>NUCLEOTIDE SEQUENCE [LARGE SCALE GENOMIC DNA]</scope>
    <source>
        <strain evidence="1 2">Sp245</strain>
    </source>
</reference>
<evidence type="ECO:0000313" key="2">
    <source>
        <dbReference type="Proteomes" id="UP000007319"/>
    </source>
</evidence>
<accession>A0A9P1JTB0</accession>
<gene>
    <name evidence="1" type="ORF">AZOBR_200012</name>
</gene>
<dbReference type="EMBL" id="HE577327">
    <property type="protein sequence ID" value="CCC99307.1"/>
    <property type="molecule type" value="Genomic_DNA"/>
</dbReference>
<name>A0A9P1JTB0_9PROT</name>
<dbReference type="KEGG" id="abs:AZOBR_200012"/>
<organism evidence="1 2">
    <name type="scientific">Azospirillum baldaniorum</name>
    <dbReference type="NCBI Taxonomy" id="1064539"/>
    <lineage>
        <taxon>Bacteria</taxon>
        <taxon>Pseudomonadati</taxon>
        <taxon>Pseudomonadota</taxon>
        <taxon>Alphaproteobacteria</taxon>
        <taxon>Rhodospirillales</taxon>
        <taxon>Azospirillaceae</taxon>
        <taxon>Azospirillum</taxon>
    </lineage>
</organism>
<protein>
    <submittedName>
        <fullName evidence="1">Uncharacterized protein</fullName>
    </submittedName>
</protein>
<dbReference type="Proteomes" id="UP000007319">
    <property type="component" value="Chromosome"/>
</dbReference>
<evidence type="ECO:0000313" key="1">
    <source>
        <dbReference type="EMBL" id="CCC99307.1"/>
    </source>
</evidence>
<dbReference type="AlphaFoldDB" id="A0A9P1JTB0"/>
<proteinExistence type="predicted"/>
<sequence>MGGTSRETAVEPRRQLSERILREDIRFRKEPEPTNMRYRRCGIGYEKDDH</sequence>
<keyword evidence="2" id="KW-1185">Reference proteome</keyword>